<dbReference type="InterPro" id="IPR029058">
    <property type="entry name" value="AB_hydrolase_fold"/>
</dbReference>
<evidence type="ECO:0000313" key="1">
    <source>
        <dbReference type="EMBL" id="KIW91117.1"/>
    </source>
</evidence>
<dbReference type="Proteomes" id="UP000053789">
    <property type="component" value="Unassembled WGS sequence"/>
</dbReference>
<accession>A0A0D2FX98</accession>
<gene>
    <name evidence="1" type="ORF">Z519_08011</name>
</gene>
<reference evidence="1" key="1">
    <citation type="submission" date="2015-01" db="EMBL/GenBank/DDBJ databases">
        <title>The Genome Sequence of Cladophialophora bantiana CBS 173.52.</title>
        <authorList>
            <consortium name="The Broad Institute Genomics Platform"/>
            <person name="Cuomo C."/>
            <person name="de Hoog S."/>
            <person name="Gorbushina A."/>
            <person name="Stielow B."/>
            <person name="Teixiera M."/>
            <person name="Abouelleil A."/>
            <person name="Chapman S.B."/>
            <person name="Priest M."/>
            <person name="Young S.K."/>
            <person name="Wortman J."/>
            <person name="Nusbaum C."/>
            <person name="Birren B."/>
        </authorList>
    </citation>
    <scope>NUCLEOTIDE SEQUENCE [LARGE SCALE GENOMIC DNA]</scope>
    <source>
        <strain evidence="1">CBS 173.52</strain>
    </source>
</reference>
<dbReference type="VEuPathDB" id="FungiDB:Z519_08011"/>
<organism evidence="1 2">
    <name type="scientific">Cladophialophora bantiana (strain ATCC 10958 / CBS 173.52 / CDC B-1940 / NIH 8579)</name>
    <name type="common">Xylohypha bantiana</name>
    <dbReference type="NCBI Taxonomy" id="1442370"/>
    <lineage>
        <taxon>Eukaryota</taxon>
        <taxon>Fungi</taxon>
        <taxon>Dikarya</taxon>
        <taxon>Ascomycota</taxon>
        <taxon>Pezizomycotina</taxon>
        <taxon>Eurotiomycetes</taxon>
        <taxon>Chaetothyriomycetidae</taxon>
        <taxon>Chaetothyriales</taxon>
        <taxon>Herpotrichiellaceae</taxon>
        <taxon>Cladophialophora</taxon>
    </lineage>
</organism>
<name>A0A0D2FX98_CLAB1</name>
<dbReference type="AlphaFoldDB" id="A0A0D2FX98"/>
<dbReference type="GeneID" id="27700939"/>
<dbReference type="Gene3D" id="3.40.50.1820">
    <property type="entry name" value="alpha/beta hydrolase"/>
    <property type="match status" value="1"/>
</dbReference>
<dbReference type="SUPFAM" id="SSF53474">
    <property type="entry name" value="alpha/beta-Hydrolases"/>
    <property type="match status" value="1"/>
</dbReference>
<evidence type="ECO:0000313" key="2">
    <source>
        <dbReference type="Proteomes" id="UP000053789"/>
    </source>
</evidence>
<evidence type="ECO:0008006" key="3">
    <source>
        <dbReference type="Google" id="ProtNLM"/>
    </source>
</evidence>
<dbReference type="OrthoDB" id="425534at2759"/>
<dbReference type="HOGENOM" id="CLU_1970285_0_0_1"/>
<dbReference type="RefSeq" id="XP_016617786.1">
    <property type="nucleotide sequence ID" value="XM_016765741.1"/>
</dbReference>
<sequence>MNKAPATNPEKRIGSLVLNPGGPGGSGSTFLANFAYNNVLGSSVYLREYFDLVGPDPRGTGLSAPMQCDPGLWNQRISKQPRTEAAFHNMVALWRKLGLDCMKRTGASFSHSDTISAAHDLEAIRLL</sequence>
<keyword evidence="2" id="KW-1185">Reference proteome</keyword>
<protein>
    <recommendedName>
        <fullName evidence="3">AB hydrolase-1 domain-containing protein</fullName>
    </recommendedName>
</protein>
<proteinExistence type="predicted"/>
<dbReference type="EMBL" id="KN846991">
    <property type="protein sequence ID" value="KIW91117.1"/>
    <property type="molecule type" value="Genomic_DNA"/>
</dbReference>